<keyword evidence="2" id="KW-0472">Membrane</keyword>
<proteinExistence type="predicted"/>
<feature type="transmembrane region" description="Helical" evidence="2">
    <location>
        <begin position="162"/>
        <end position="182"/>
    </location>
</feature>
<feature type="transmembrane region" description="Helical" evidence="2">
    <location>
        <begin position="308"/>
        <end position="328"/>
    </location>
</feature>
<feature type="transmembrane region" description="Helical" evidence="2">
    <location>
        <begin position="137"/>
        <end position="156"/>
    </location>
</feature>
<dbReference type="InterPro" id="IPR036259">
    <property type="entry name" value="MFS_trans_sf"/>
</dbReference>
<evidence type="ECO:0008006" key="5">
    <source>
        <dbReference type="Google" id="ProtNLM"/>
    </source>
</evidence>
<name>A0ABZ2T6F9_9ENTE</name>
<feature type="transmembrane region" description="Helical" evidence="2">
    <location>
        <begin position="372"/>
        <end position="392"/>
    </location>
</feature>
<dbReference type="Proteomes" id="UP000195080">
    <property type="component" value="Chromosome"/>
</dbReference>
<accession>A0ABZ2T6F9</accession>
<dbReference type="CDD" id="cd06174">
    <property type="entry name" value="MFS"/>
    <property type="match status" value="1"/>
</dbReference>
<feature type="transmembrane region" description="Helical" evidence="2">
    <location>
        <begin position="42"/>
        <end position="63"/>
    </location>
</feature>
<feature type="transmembrane region" description="Helical" evidence="2">
    <location>
        <begin position="216"/>
        <end position="232"/>
    </location>
</feature>
<dbReference type="Pfam" id="PF07690">
    <property type="entry name" value="MFS_1"/>
    <property type="match status" value="1"/>
</dbReference>
<sequence>MKDKVKAYYILSSFIAIATQLFSAILYIFLINENYSYTEISIYLSLFWLICTVCELPGGVLVDTLGSKKIMQISFLLRGVGLGILIVPNNFPCLLLSAVLTGIAEALASGSAETWISNEVKKDNSKQSIQPILAKNNIISPFFGMLSGFIGAQLLPKINMKLPFIISAIMFISLSLLVKTLIHEPERKKRDITEKSSVTNMYKRTIRNSIVDIKKVKYFWFYMLLFVIPSILDIGPSNQWSVVINENISQLITGYFWVAIGMVTILSNVIITRYFNNEKTSTISVIYFFIVFDSIILILISLSYINAFFILIHVFIYGILNTLIMAYIHDHIVENNNSRNSIISTFYTLEALIVSALLPINGYLSDKLNIKQTWLIFVVLSMALVWILTINLKKRSIGNTYDRK</sequence>
<keyword evidence="2" id="KW-0812">Transmembrane</keyword>
<organism evidence="3 4">
    <name type="scientific">Candidatus Enterococcus lemimoniae</name>
    <dbReference type="NCBI Taxonomy" id="1834167"/>
    <lineage>
        <taxon>Bacteria</taxon>
        <taxon>Bacillati</taxon>
        <taxon>Bacillota</taxon>
        <taxon>Bacilli</taxon>
        <taxon>Lactobacillales</taxon>
        <taxon>Enterococcaceae</taxon>
        <taxon>Enterococcus</taxon>
    </lineage>
</organism>
<evidence type="ECO:0000256" key="1">
    <source>
        <dbReference type="ARBA" id="ARBA00004651"/>
    </source>
</evidence>
<dbReference type="RefSeq" id="WP_339099664.1">
    <property type="nucleotide sequence ID" value="NZ_CP147248.1"/>
</dbReference>
<gene>
    <name evidence="3" type="ORF">A5866_002040</name>
</gene>
<dbReference type="PANTHER" id="PTHR23530">
    <property type="entry name" value="TRANSPORT PROTEIN-RELATED"/>
    <property type="match status" value="1"/>
</dbReference>
<evidence type="ECO:0000313" key="4">
    <source>
        <dbReference type="Proteomes" id="UP000195080"/>
    </source>
</evidence>
<feature type="transmembrane region" description="Helical" evidence="2">
    <location>
        <begin position="283"/>
        <end position="302"/>
    </location>
</feature>
<keyword evidence="2" id="KW-1133">Transmembrane helix</keyword>
<dbReference type="SUPFAM" id="SSF103473">
    <property type="entry name" value="MFS general substrate transporter"/>
    <property type="match status" value="1"/>
</dbReference>
<feature type="transmembrane region" description="Helical" evidence="2">
    <location>
        <begin position="7"/>
        <end position="30"/>
    </location>
</feature>
<keyword evidence="4" id="KW-1185">Reference proteome</keyword>
<dbReference type="InterPro" id="IPR011701">
    <property type="entry name" value="MFS"/>
</dbReference>
<dbReference type="EMBL" id="CP147248">
    <property type="protein sequence ID" value="WYJ86956.1"/>
    <property type="molecule type" value="Genomic_DNA"/>
</dbReference>
<protein>
    <recommendedName>
        <fullName evidence="5">Major facilitator superfamily (MFS) profile domain-containing protein</fullName>
    </recommendedName>
</protein>
<dbReference type="PANTHER" id="PTHR23530:SF1">
    <property type="entry name" value="PERMEASE, MAJOR FACILITATOR SUPERFAMILY-RELATED"/>
    <property type="match status" value="1"/>
</dbReference>
<dbReference type="Gene3D" id="1.20.1250.20">
    <property type="entry name" value="MFS general substrate transporter like domains"/>
    <property type="match status" value="1"/>
</dbReference>
<dbReference type="InterPro" id="IPR053160">
    <property type="entry name" value="MFS_DHA3_Transporter"/>
</dbReference>
<feature type="transmembrane region" description="Helical" evidence="2">
    <location>
        <begin position="252"/>
        <end position="271"/>
    </location>
</feature>
<reference evidence="4" key="1">
    <citation type="submission" date="2017-05" db="EMBL/GenBank/DDBJ databases">
        <title>The Genome Sequence of EEnterococcus faecalis 9F2_4866.</title>
        <authorList>
            <consortium name="The Broad Institute Genomics Platform"/>
            <consortium name="The Broad Institute Genomic Center for Infectious Diseases"/>
            <person name="Earl A."/>
            <person name="Manson A."/>
            <person name="Schwartman J."/>
            <person name="Gilmore M."/>
            <person name="Abouelleil A."/>
            <person name="Cao P."/>
            <person name="Chapman S."/>
            <person name="Cusick C."/>
            <person name="Shea T."/>
            <person name="Young S."/>
            <person name="Neafsey D."/>
            <person name="Nusbaum C."/>
            <person name="Birren B."/>
        </authorList>
    </citation>
    <scope>NUCLEOTIDE SEQUENCE [LARGE SCALE GENOMIC DNA]</scope>
    <source>
        <strain evidence="4">12C11_DIV0727</strain>
    </source>
</reference>
<evidence type="ECO:0000313" key="3">
    <source>
        <dbReference type="EMBL" id="WYJ86956.1"/>
    </source>
</evidence>
<comment type="subcellular location">
    <subcellularLocation>
        <location evidence="1">Cell membrane</location>
        <topology evidence="1">Multi-pass membrane protein</topology>
    </subcellularLocation>
</comment>
<evidence type="ECO:0000256" key="2">
    <source>
        <dbReference type="SAM" id="Phobius"/>
    </source>
</evidence>
<feature type="transmembrane region" description="Helical" evidence="2">
    <location>
        <begin position="340"/>
        <end position="360"/>
    </location>
</feature>